<sequence length="157" mass="17586">MTSLLSPPDTVAKAEEGRVQKIGAELERLTKTCIDAINLRDWDYTSPERQEFLSHVHPSFTAVFDNVPGKLDWAELNTAWRAMFAEHPEGQFNITRMSTAVDERAGYGAVVIESEATGVSNVVLHGLSEAKWRRVNGKWWFYWHAGMRGSSGNSGFV</sequence>
<keyword evidence="2" id="KW-1185">Reference proteome</keyword>
<protein>
    <recommendedName>
        <fullName evidence="3">SnoaL-like domain-containing protein</fullName>
    </recommendedName>
</protein>
<dbReference type="OMA" id="HAGMRGS"/>
<proteinExistence type="predicted"/>
<reference evidence="2" key="1">
    <citation type="journal article" date="2012" name="PLoS Genet.">
        <title>The genomes of the fungal plant pathogens Cladosporium fulvum and Dothistroma septosporum reveal adaptation to different hosts and lifestyles but also signatures of common ancestry.</title>
        <authorList>
            <person name="de Wit P.J.G.M."/>
            <person name="van der Burgt A."/>
            <person name="Oekmen B."/>
            <person name="Stergiopoulos I."/>
            <person name="Abd-Elsalam K.A."/>
            <person name="Aerts A.L."/>
            <person name="Bahkali A.H."/>
            <person name="Beenen H.G."/>
            <person name="Chettri P."/>
            <person name="Cox M.P."/>
            <person name="Datema E."/>
            <person name="de Vries R.P."/>
            <person name="Dhillon B."/>
            <person name="Ganley A.R."/>
            <person name="Griffiths S.A."/>
            <person name="Guo Y."/>
            <person name="Hamelin R.C."/>
            <person name="Henrissat B."/>
            <person name="Kabir M.S."/>
            <person name="Jashni M.K."/>
            <person name="Kema G."/>
            <person name="Klaubauf S."/>
            <person name="Lapidus A."/>
            <person name="Levasseur A."/>
            <person name="Lindquist E."/>
            <person name="Mehrabi R."/>
            <person name="Ohm R.A."/>
            <person name="Owen T.J."/>
            <person name="Salamov A."/>
            <person name="Schwelm A."/>
            <person name="Schijlen E."/>
            <person name="Sun H."/>
            <person name="van den Burg H.A."/>
            <person name="van Ham R.C.H.J."/>
            <person name="Zhang S."/>
            <person name="Goodwin S.B."/>
            <person name="Grigoriev I.V."/>
            <person name="Collemare J."/>
            <person name="Bradshaw R.E."/>
        </authorList>
    </citation>
    <scope>NUCLEOTIDE SEQUENCE [LARGE SCALE GENOMIC DNA]</scope>
    <source>
        <strain evidence="2">NZE10 / CBS 128990</strain>
    </source>
</reference>
<dbReference type="SUPFAM" id="SSF54427">
    <property type="entry name" value="NTF2-like"/>
    <property type="match status" value="1"/>
</dbReference>
<evidence type="ECO:0000313" key="2">
    <source>
        <dbReference type="Proteomes" id="UP000016933"/>
    </source>
</evidence>
<name>N1PC86_DOTSN</name>
<accession>N1PC86</accession>
<dbReference type="Proteomes" id="UP000016933">
    <property type="component" value="Unassembled WGS sequence"/>
</dbReference>
<dbReference type="AlphaFoldDB" id="N1PC86"/>
<organism evidence="1 2">
    <name type="scientific">Dothistroma septosporum (strain NZE10 / CBS 128990)</name>
    <name type="common">Red band needle blight fungus</name>
    <name type="synonym">Mycosphaerella pini</name>
    <dbReference type="NCBI Taxonomy" id="675120"/>
    <lineage>
        <taxon>Eukaryota</taxon>
        <taxon>Fungi</taxon>
        <taxon>Dikarya</taxon>
        <taxon>Ascomycota</taxon>
        <taxon>Pezizomycotina</taxon>
        <taxon>Dothideomycetes</taxon>
        <taxon>Dothideomycetidae</taxon>
        <taxon>Mycosphaerellales</taxon>
        <taxon>Mycosphaerellaceae</taxon>
        <taxon>Dothistroma</taxon>
    </lineage>
</organism>
<dbReference type="OrthoDB" id="3625848at2759"/>
<gene>
    <name evidence="1" type="ORF">DOTSEDRAFT_137611</name>
</gene>
<dbReference type="EMBL" id="KB446544">
    <property type="protein sequence ID" value="EME40048.1"/>
    <property type="molecule type" value="Genomic_DNA"/>
</dbReference>
<reference evidence="1 2" key="2">
    <citation type="journal article" date="2012" name="PLoS Pathog.">
        <title>Diverse lifestyles and strategies of plant pathogenesis encoded in the genomes of eighteen Dothideomycetes fungi.</title>
        <authorList>
            <person name="Ohm R.A."/>
            <person name="Feau N."/>
            <person name="Henrissat B."/>
            <person name="Schoch C.L."/>
            <person name="Horwitz B.A."/>
            <person name="Barry K.W."/>
            <person name="Condon B.J."/>
            <person name="Copeland A.C."/>
            <person name="Dhillon B."/>
            <person name="Glaser F."/>
            <person name="Hesse C.N."/>
            <person name="Kosti I."/>
            <person name="LaButti K."/>
            <person name="Lindquist E.A."/>
            <person name="Lucas S."/>
            <person name="Salamov A.A."/>
            <person name="Bradshaw R.E."/>
            <person name="Ciuffetti L."/>
            <person name="Hamelin R.C."/>
            <person name="Kema G.H.J."/>
            <person name="Lawrence C."/>
            <person name="Scott J.A."/>
            <person name="Spatafora J.W."/>
            <person name="Turgeon B.G."/>
            <person name="de Wit P.J.G.M."/>
            <person name="Zhong S."/>
            <person name="Goodwin S.B."/>
            <person name="Grigoriev I.V."/>
        </authorList>
    </citation>
    <scope>NUCLEOTIDE SEQUENCE [LARGE SCALE GENOMIC DNA]</scope>
    <source>
        <strain evidence="2">NZE10 / CBS 128990</strain>
    </source>
</reference>
<evidence type="ECO:0000313" key="1">
    <source>
        <dbReference type="EMBL" id="EME40048.1"/>
    </source>
</evidence>
<evidence type="ECO:0008006" key="3">
    <source>
        <dbReference type="Google" id="ProtNLM"/>
    </source>
</evidence>
<dbReference type="eggNOG" id="ENOG502TM8H">
    <property type="taxonomic scope" value="Eukaryota"/>
</dbReference>
<dbReference type="HOGENOM" id="CLU_139874_0_0_1"/>
<dbReference type="InterPro" id="IPR032710">
    <property type="entry name" value="NTF2-like_dom_sf"/>
</dbReference>